<dbReference type="CDD" id="cd00250">
    <property type="entry name" value="CAS_like"/>
    <property type="match status" value="1"/>
</dbReference>
<dbReference type="FunFam" id="3.60.130.10:FF:000001">
    <property type="entry name" value="Trimethyllysine dioxygenase, mitochondrial"/>
    <property type="match status" value="1"/>
</dbReference>
<evidence type="ECO:0000256" key="1">
    <source>
        <dbReference type="ARBA" id="ARBA00001954"/>
    </source>
</evidence>
<dbReference type="SUPFAM" id="SSF51197">
    <property type="entry name" value="Clavaminate synthase-like"/>
    <property type="match status" value="1"/>
</dbReference>
<protein>
    <submittedName>
        <fullName evidence="11">Gamma-butyrobetaine dioxygenase</fullName>
    </submittedName>
</protein>
<keyword evidence="4" id="KW-0479">Metal-binding</keyword>
<gene>
    <name evidence="11" type="ORF">CAOG_000499</name>
</gene>
<dbReference type="GO" id="GO:0005739">
    <property type="term" value="C:mitochondrion"/>
    <property type="evidence" value="ECO:0007669"/>
    <property type="project" value="TreeGrafter"/>
</dbReference>
<dbReference type="PANTHER" id="PTHR10696:SF55">
    <property type="entry name" value="DIOXYGENASE, PUTATIVE-RELATED"/>
    <property type="match status" value="1"/>
</dbReference>
<dbReference type="GO" id="GO:0046872">
    <property type="term" value="F:metal ion binding"/>
    <property type="evidence" value="ECO:0007669"/>
    <property type="project" value="UniProtKB-KW"/>
</dbReference>
<feature type="domain" description="Gamma-butyrobetaine hydroxylase-like N-terminal" evidence="10">
    <location>
        <begin position="103"/>
        <end position="183"/>
    </location>
</feature>
<dbReference type="InterPro" id="IPR003819">
    <property type="entry name" value="TauD/TfdA-like"/>
</dbReference>
<accession>A0A0D2U129</accession>
<dbReference type="EMBL" id="KE346360">
    <property type="protein sequence ID" value="KJE88931.1"/>
    <property type="molecule type" value="Genomic_DNA"/>
</dbReference>
<dbReference type="InterPro" id="IPR038492">
    <property type="entry name" value="GBBH-like_N_sf"/>
</dbReference>
<evidence type="ECO:0000256" key="7">
    <source>
        <dbReference type="ARBA" id="ARBA00023002"/>
    </source>
</evidence>
<dbReference type="STRING" id="595528.A0A0D2U129"/>
<comment type="similarity">
    <text evidence="3">Belongs to the gamma-BBH/TMLD family.</text>
</comment>
<organism evidence="11 12">
    <name type="scientific">Capsaspora owczarzaki (strain ATCC 30864)</name>
    <dbReference type="NCBI Taxonomy" id="595528"/>
    <lineage>
        <taxon>Eukaryota</taxon>
        <taxon>Filasterea</taxon>
        <taxon>Capsaspora</taxon>
    </lineage>
</organism>
<reference evidence="12" key="1">
    <citation type="submission" date="2011-02" db="EMBL/GenBank/DDBJ databases">
        <title>The Genome Sequence of Capsaspora owczarzaki ATCC 30864.</title>
        <authorList>
            <person name="Russ C."/>
            <person name="Cuomo C."/>
            <person name="Burger G."/>
            <person name="Gray M.W."/>
            <person name="Holland P.W.H."/>
            <person name="King N."/>
            <person name="Lang F.B.F."/>
            <person name="Roger A.J."/>
            <person name="Ruiz-Trillo I."/>
            <person name="Young S.K."/>
            <person name="Zeng Q."/>
            <person name="Gargeya S."/>
            <person name="Alvarado L."/>
            <person name="Berlin A."/>
            <person name="Chapman S.B."/>
            <person name="Chen Z."/>
            <person name="Freedman E."/>
            <person name="Gellesch M."/>
            <person name="Goldberg J."/>
            <person name="Griggs A."/>
            <person name="Gujja S."/>
            <person name="Heilman E."/>
            <person name="Heiman D."/>
            <person name="Howarth C."/>
            <person name="Mehta T."/>
            <person name="Neiman D."/>
            <person name="Pearson M."/>
            <person name="Roberts A."/>
            <person name="Saif S."/>
            <person name="Shea T."/>
            <person name="Shenoy N."/>
            <person name="Sisk P."/>
            <person name="Stolte C."/>
            <person name="Sykes S."/>
            <person name="White J."/>
            <person name="Yandava C."/>
            <person name="Haas B."/>
            <person name="Nusbaum C."/>
            <person name="Birren B."/>
        </authorList>
    </citation>
    <scope>NUCLEOTIDE SEQUENCE</scope>
    <source>
        <strain evidence="12">ATCC 30864</strain>
    </source>
</reference>
<evidence type="ECO:0000259" key="9">
    <source>
        <dbReference type="Pfam" id="PF02668"/>
    </source>
</evidence>
<keyword evidence="8" id="KW-0408">Iron</keyword>
<dbReference type="RefSeq" id="XP_004365370.1">
    <property type="nucleotide sequence ID" value="XM_004365313.2"/>
</dbReference>
<evidence type="ECO:0000256" key="3">
    <source>
        <dbReference type="ARBA" id="ARBA00008654"/>
    </source>
</evidence>
<evidence type="ECO:0000313" key="12">
    <source>
        <dbReference type="Proteomes" id="UP000008743"/>
    </source>
</evidence>
<feature type="domain" description="TauD/TfdA-like" evidence="9">
    <location>
        <begin position="222"/>
        <end position="456"/>
    </location>
</feature>
<dbReference type="OrthoDB" id="406634at2759"/>
<keyword evidence="7" id="KW-0560">Oxidoreductase</keyword>
<keyword evidence="12" id="KW-1185">Reference proteome</keyword>
<dbReference type="PANTHER" id="PTHR10696">
    <property type="entry name" value="GAMMA-BUTYROBETAINE HYDROXYLASE-RELATED"/>
    <property type="match status" value="1"/>
</dbReference>
<keyword evidence="6 11" id="KW-0223">Dioxygenase</keyword>
<dbReference type="AlphaFoldDB" id="A0A0D2U129"/>
<dbReference type="InterPro" id="IPR050411">
    <property type="entry name" value="AlphaKG_dependent_hydroxylases"/>
</dbReference>
<dbReference type="FunFam" id="3.30.2020.30:FF:000002">
    <property type="entry name" value="Putative gamma-butyrobetaine dioxygenase"/>
    <property type="match status" value="1"/>
</dbReference>
<evidence type="ECO:0000313" key="11">
    <source>
        <dbReference type="EMBL" id="KJE88931.1"/>
    </source>
</evidence>
<sequence length="476" mass="52560">MFARSVSCAVRSTARILAPARSASTSAAASSAAAAVATGATPSIAALRAATQQVARLSTAATARGSSATAAVSDHAQFATEASSSTPKHAAATGVRQVIPMGSQSLKCAWADGKAAEFHYIWLRDNCHCPACRHPVTHQKVLDTPSLPINIEPASLRVNADGNVDIVWNNDGHKSTYDAAFLRQNMYSLYETRPPTNSTRKENMTLWDQNIIESQLPIMEYSELATDDKGVLKWLKMLERYGVAVVRGSPAEKEQVLAMGRRIAHIKETSYGLLFDVLNEPRPGAHLAYTGVELKHHSDMNYMEKSPGIQILHCIRADATGGESVFVDGFWIAEWLRKTDPTAFQVLSSIDVGFGIKNGDHSYINHVPIFCADRNQEVYEVHVNNRTMQPLISHPDAIVPFYSAFRQINEKMRERASEWRLDMRAGDVVAFNNRRVLHGRTSFDPSSGVRHLQGCYIDRDDFASRMRQLMAKHASH</sequence>
<dbReference type="InterPro" id="IPR042098">
    <property type="entry name" value="TauD-like_sf"/>
</dbReference>
<dbReference type="GO" id="GO:0016706">
    <property type="term" value="F:2-oxoglutarate-dependent dioxygenase activity"/>
    <property type="evidence" value="ECO:0007669"/>
    <property type="project" value="UniProtKB-ARBA"/>
</dbReference>
<dbReference type="InterPro" id="IPR010376">
    <property type="entry name" value="GBBH-like_N"/>
</dbReference>
<dbReference type="PhylomeDB" id="A0A0D2U129"/>
<dbReference type="GO" id="GO:0045329">
    <property type="term" value="P:carnitine biosynthetic process"/>
    <property type="evidence" value="ECO:0007669"/>
    <property type="project" value="UniProtKB-KW"/>
</dbReference>
<evidence type="ECO:0000256" key="2">
    <source>
        <dbReference type="ARBA" id="ARBA00001961"/>
    </source>
</evidence>
<evidence type="ECO:0000256" key="5">
    <source>
        <dbReference type="ARBA" id="ARBA00022873"/>
    </source>
</evidence>
<dbReference type="Gene3D" id="3.60.130.10">
    <property type="entry name" value="Clavaminate synthase-like"/>
    <property type="match status" value="1"/>
</dbReference>
<dbReference type="Pfam" id="PF02668">
    <property type="entry name" value="TauD"/>
    <property type="match status" value="1"/>
</dbReference>
<evidence type="ECO:0000256" key="4">
    <source>
        <dbReference type="ARBA" id="ARBA00022723"/>
    </source>
</evidence>
<dbReference type="Proteomes" id="UP000008743">
    <property type="component" value="Unassembled WGS sequence"/>
</dbReference>
<dbReference type="eggNOG" id="KOG3888">
    <property type="taxonomic scope" value="Eukaryota"/>
</dbReference>
<dbReference type="Gene3D" id="3.30.2020.30">
    <property type="match status" value="1"/>
</dbReference>
<comment type="cofactor">
    <cofactor evidence="1">
        <name>Fe(2+)</name>
        <dbReference type="ChEBI" id="CHEBI:29033"/>
    </cofactor>
</comment>
<name>A0A0D2U129_CAPO3</name>
<dbReference type="InParanoid" id="A0A0D2U129"/>
<comment type="cofactor">
    <cofactor evidence="2">
        <name>L-ascorbate</name>
        <dbReference type="ChEBI" id="CHEBI:38290"/>
    </cofactor>
</comment>
<keyword evidence="5" id="KW-0124">Carnitine biosynthesis</keyword>
<proteinExistence type="inferred from homology"/>
<dbReference type="Pfam" id="PF06155">
    <property type="entry name" value="GBBH-like_N"/>
    <property type="match status" value="1"/>
</dbReference>
<evidence type="ECO:0000259" key="10">
    <source>
        <dbReference type="Pfam" id="PF06155"/>
    </source>
</evidence>
<dbReference type="OMA" id="VHITWPN"/>
<evidence type="ECO:0000256" key="8">
    <source>
        <dbReference type="ARBA" id="ARBA00023004"/>
    </source>
</evidence>
<evidence type="ECO:0000256" key="6">
    <source>
        <dbReference type="ARBA" id="ARBA00022964"/>
    </source>
</evidence>